<feature type="domain" description="Bifunctional inhibitor/plant lipid transfer protein/seed storage helical" evidence="2">
    <location>
        <begin position="22"/>
        <end position="96"/>
    </location>
</feature>
<name>A0A8T0GJP3_CERPU</name>
<proteinExistence type="predicted"/>
<evidence type="ECO:0000259" key="2">
    <source>
        <dbReference type="Pfam" id="PF00234"/>
    </source>
</evidence>
<evidence type="ECO:0000313" key="4">
    <source>
        <dbReference type="Proteomes" id="UP000822688"/>
    </source>
</evidence>
<feature type="signal peptide" evidence="1">
    <location>
        <begin position="1"/>
        <end position="18"/>
    </location>
</feature>
<evidence type="ECO:0000256" key="1">
    <source>
        <dbReference type="SAM" id="SignalP"/>
    </source>
</evidence>
<dbReference type="SUPFAM" id="SSF47699">
    <property type="entry name" value="Bifunctional inhibitor/lipid-transfer protein/seed storage 2S albumin"/>
    <property type="match status" value="1"/>
</dbReference>
<accession>A0A8T0GJP3</accession>
<dbReference type="Gene3D" id="1.10.110.10">
    <property type="entry name" value="Plant lipid-transfer and hydrophobic proteins"/>
    <property type="match status" value="1"/>
</dbReference>
<gene>
    <name evidence="3" type="ORF">KC19_11G120900</name>
</gene>
<sequence>MALVMTLVMALTVQETQAKCPTNDLTYCLEAAEADVQPSHKCCTNLAAYTKTATPAVCLCEAALSSTFVDDDNLILQYALQIPQKCNLRYPAGTTCMGKSAHSSPLH</sequence>
<dbReference type="Proteomes" id="UP000822688">
    <property type="component" value="Chromosome 11"/>
</dbReference>
<reference evidence="3 4" key="1">
    <citation type="submission" date="2020-06" db="EMBL/GenBank/DDBJ databases">
        <title>WGS assembly of Ceratodon purpureus strain R40.</title>
        <authorList>
            <person name="Carey S.B."/>
            <person name="Jenkins J."/>
            <person name="Shu S."/>
            <person name="Lovell J.T."/>
            <person name="Sreedasyam A."/>
            <person name="Maumus F."/>
            <person name="Tiley G.P."/>
            <person name="Fernandez-Pozo N."/>
            <person name="Barry K."/>
            <person name="Chen C."/>
            <person name="Wang M."/>
            <person name="Lipzen A."/>
            <person name="Daum C."/>
            <person name="Saski C.A."/>
            <person name="Payton A.C."/>
            <person name="Mcbreen J.C."/>
            <person name="Conrad R.E."/>
            <person name="Kollar L.M."/>
            <person name="Olsson S."/>
            <person name="Huttunen S."/>
            <person name="Landis J.B."/>
            <person name="Wickett N.J."/>
            <person name="Johnson M.G."/>
            <person name="Rensing S.A."/>
            <person name="Grimwood J."/>
            <person name="Schmutz J."/>
            <person name="Mcdaniel S.F."/>
        </authorList>
    </citation>
    <scope>NUCLEOTIDE SEQUENCE [LARGE SCALE GENOMIC DNA]</scope>
    <source>
        <strain evidence="3 4">R40</strain>
    </source>
</reference>
<dbReference type="AlphaFoldDB" id="A0A8T0GJP3"/>
<evidence type="ECO:0000313" key="3">
    <source>
        <dbReference type="EMBL" id="KAG0557332.1"/>
    </source>
</evidence>
<keyword evidence="1" id="KW-0732">Signal</keyword>
<keyword evidence="4" id="KW-1185">Reference proteome</keyword>
<protein>
    <recommendedName>
        <fullName evidence="2">Bifunctional inhibitor/plant lipid transfer protein/seed storage helical domain-containing protein</fullName>
    </recommendedName>
</protein>
<dbReference type="EMBL" id="CM026432">
    <property type="protein sequence ID" value="KAG0557332.1"/>
    <property type="molecule type" value="Genomic_DNA"/>
</dbReference>
<dbReference type="InterPro" id="IPR036312">
    <property type="entry name" value="Bifun_inhib/LTP/seed_sf"/>
</dbReference>
<feature type="chain" id="PRO_5035844550" description="Bifunctional inhibitor/plant lipid transfer protein/seed storage helical domain-containing protein" evidence="1">
    <location>
        <begin position="19"/>
        <end position="107"/>
    </location>
</feature>
<dbReference type="Pfam" id="PF00234">
    <property type="entry name" value="Tryp_alpha_amyl"/>
    <property type="match status" value="1"/>
</dbReference>
<organism evidence="3 4">
    <name type="scientific">Ceratodon purpureus</name>
    <name type="common">Fire moss</name>
    <name type="synonym">Dicranum purpureum</name>
    <dbReference type="NCBI Taxonomy" id="3225"/>
    <lineage>
        <taxon>Eukaryota</taxon>
        <taxon>Viridiplantae</taxon>
        <taxon>Streptophyta</taxon>
        <taxon>Embryophyta</taxon>
        <taxon>Bryophyta</taxon>
        <taxon>Bryophytina</taxon>
        <taxon>Bryopsida</taxon>
        <taxon>Dicranidae</taxon>
        <taxon>Pseudoditrichales</taxon>
        <taxon>Ditrichaceae</taxon>
        <taxon>Ceratodon</taxon>
    </lineage>
</organism>
<dbReference type="InterPro" id="IPR016140">
    <property type="entry name" value="Bifunc_inhib/LTP/seed_store"/>
</dbReference>
<comment type="caution">
    <text evidence="3">The sequence shown here is derived from an EMBL/GenBank/DDBJ whole genome shotgun (WGS) entry which is preliminary data.</text>
</comment>